<protein>
    <submittedName>
        <fullName evidence="2">Uncharacterized protein</fullName>
    </submittedName>
</protein>
<sequence length="130" mass="12352">MRIKTLSLVALTVTTLASTNLFAQSSGQGGSGSSGFQVGGNTVTATTSSNALSFVVPVGAVGSITVSSASGGTITISVGSPGSSAITQLGGTFGGPGTYVLTDSAGNTITVVVGEDGNVASISEGDTSNS</sequence>
<dbReference type="RefSeq" id="WP_123212619.1">
    <property type="nucleotide sequence ID" value="NZ_RJVO01000007.1"/>
</dbReference>
<dbReference type="EMBL" id="RJVO01000007">
    <property type="protein sequence ID" value="ROH87895.1"/>
    <property type="molecule type" value="Genomic_DNA"/>
</dbReference>
<dbReference type="AlphaFoldDB" id="A0A3N0V5E2"/>
<dbReference type="Proteomes" id="UP000282106">
    <property type="component" value="Unassembled WGS sequence"/>
</dbReference>
<feature type="signal peptide" evidence="1">
    <location>
        <begin position="1"/>
        <end position="23"/>
    </location>
</feature>
<evidence type="ECO:0000256" key="1">
    <source>
        <dbReference type="SAM" id="SignalP"/>
    </source>
</evidence>
<proteinExistence type="predicted"/>
<comment type="caution">
    <text evidence="2">The sequence shown here is derived from an EMBL/GenBank/DDBJ whole genome shotgun (WGS) entry which is preliminary data.</text>
</comment>
<keyword evidence="3" id="KW-1185">Reference proteome</keyword>
<accession>A0A3N0V5E2</accession>
<name>A0A3N0V5E2_9GAMM</name>
<gene>
    <name evidence="2" type="ORF">ED208_14405</name>
</gene>
<evidence type="ECO:0000313" key="2">
    <source>
        <dbReference type="EMBL" id="ROH87895.1"/>
    </source>
</evidence>
<dbReference type="InParanoid" id="A0A3N0V5E2"/>
<organism evidence="2 3">
    <name type="scientific">Stagnimonas aquatica</name>
    <dbReference type="NCBI Taxonomy" id="2689987"/>
    <lineage>
        <taxon>Bacteria</taxon>
        <taxon>Pseudomonadati</taxon>
        <taxon>Pseudomonadota</taxon>
        <taxon>Gammaproteobacteria</taxon>
        <taxon>Nevskiales</taxon>
        <taxon>Nevskiaceae</taxon>
        <taxon>Stagnimonas</taxon>
    </lineage>
</organism>
<evidence type="ECO:0000313" key="3">
    <source>
        <dbReference type="Proteomes" id="UP000282106"/>
    </source>
</evidence>
<feature type="chain" id="PRO_5018269583" evidence="1">
    <location>
        <begin position="24"/>
        <end position="130"/>
    </location>
</feature>
<keyword evidence="1" id="KW-0732">Signal</keyword>
<reference evidence="2 3" key="1">
    <citation type="submission" date="2018-10" db="EMBL/GenBank/DDBJ databases">
        <authorList>
            <person name="Chen W.-M."/>
        </authorList>
    </citation>
    <scope>NUCLEOTIDE SEQUENCE [LARGE SCALE GENOMIC DNA]</scope>
    <source>
        <strain evidence="2 3">THS-13</strain>
    </source>
</reference>